<dbReference type="InterPro" id="IPR038881">
    <property type="entry name" value="Yae1-like"/>
</dbReference>
<evidence type="ECO:0000313" key="7">
    <source>
        <dbReference type="EMBL" id="PNG99655.1"/>
    </source>
</evidence>
<protein>
    <recommendedName>
        <fullName evidence="6">Essential protein Yae1 N-terminal domain-containing protein</fullName>
    </recommendedName>
</protein>
<dbReference type="GO" id="GO:0005737">
    <property type="term" value="C:cytoplasm"/>
    <property type="evidence" value="ECO:0007669"/>
    <property type="project" value="UniProtKB-SubCell"/>
</dbReference>
<dbReference type="PANTHER" id="PTHR18829">
    <property type="entry name" value="PROTEIN YAE1 HOMOLOG"/>
    <property type="match status" value="1"/>
</dbReference>
<evidence type="ECO:0000313" key="8">
    <source>
        <dbReference type="Proteomes" id="UP000236333"/>
    </source>
</evidence>
<evidence type="ECO:0000256" key="3">
    <source>
        <dbReference type="ARBA" id="ARBA00022490"/>
    </source>
</evidence>
<dbReference type="PANTHER" id="PTHR18829:SF0">
    <property type="entry name" value="PROTEIN YAE1 HOMOLOG"/>
    <property type="match status" value="1"/>
</dbReference>
<feature type="compositionally biased region" description="Acidic residues" evidence="5">
    <location>
        <begin position="12"/>
        <end position="28"/>
    </location>
</feature>
<evidence type="ECO:0000256" key="2">
    <source>
        <dbReference type="ARBA" id="ARBA00004496"/>
    </source>
</evidence>
<dbReference type="EMBL" id="PGGS01002389">
    <property type="protein sequence ID" value="PNG99655.1"/>
    <property type="molecule type" value="Genomic_DNA"/>
</dbReference>
<keyword evidence="3" id="KW-0963">Cytoplasm</keyword>
<organism evidence="7 8">
    <name type="scientific">Tetrabaena socialis</name>
    <dbReference type="NCBI Taxonomy" id="47790"/>
    <lineage>
        <taxon>Eukaryota</taxon>
        <taxon>Viridiplantae</taxon>
        <taxon>Chlorophyta</taxon>
        <taxon>core chlorophytes</taxon>
        <taxon>Chlorophyceae</taxon>
        <taxon>CS clade</taxon>
        <taxon>Chlamydomonadales</taxon>
        <taxon>Tetrabaenaceae</taxon>
        <taxon>Tetrabaena</taxon>
    </lineage>
</organism>
<dbReference type="GO" id="GO:0005634">
    <property type="term" value="C:nucleus"/>
    <property type="evidence" value="ECO:0007669"/>
    <property type="project" value="UniProtKB-SubCell"/>
</dbReference>
<dbReference type="AlphaFoldDB" id="A0A2J7ZHA4"/>
<evidence type="ECO:0000256" key="1">
    <source>
        <dbReference type="ARBA" id="ARBA00004123"/>
    </source>
</evidence>
<accession>A0A2J7ZHA4</accession>
<dbReference type="PROSITE" id="PS00018">
    <property type="entry name" value="EF_HAND_1"/>
    <property type="match status" value="1"/>
</dbReference>
<feature type="compositionally biased region" description="Gly residues" evidence="5">
    <location>
        <begin position="154"/>
        <end position="166"/>
    </location>
</feature>
<evidence type="ECO:0000256" key="5">
    <source>
        <dbReference type="SAM" id="MobiDB-lite"/>
    </source>
</evidence>
<evidence type="ECO:0000256" key="4">
    <source>
        <dbReference type="ARBA" id="ARBA00023242"/>
    </source>
</evidence>
<reference evidence="7 8" key="1">
    <citation type="journal article" date="2017" name="Mol. Biol. Evol.">
        <title>The 4-celled Tetrabaena socialis nuclear genome reveals the essential components for genetic control of cell number at the origin of multicellularity in the volvocine lineage.</title>
        <authorList>
            <person name="Featherston J."/>
            <person name="Arakaki Y."/>
            <person name="Hanschen E.R."/>
            <person name="Ferris P.J."/>
            <person name="Michod R.E."/>
            <person name="Olson B.J.S.C."/>
            <person name="Nozaki H."/>
            <person name="Durand P.M."/>
        </authorList>
    </citation>
    <scope>NUCLEOTIDE SEQUENCE [LARGE SCALE GENOMIC DNA]</scope>
    <source>
        <strain evidence="7 8">NIES-571</strain>
    </source>
</reference>
<dbReference type="Pfam" id="PF09811">
    <property type="entry name" value="Yae1_N"/>
    <property type="match status" value="1"/>
</dbReference>
<feature type="region of interest" description="Disordered" evidence="5">
    <location>
        <begin position="1"/>
        <end position="39"/>
    </location>
</feature>
<feature type="domain" description="Essential protein Yae1 N-terminal" evidence="6">
    <location>
        <begin position="50"/>
        <end position="86"/>
    </location>
</feature>
<dbReference type="InterPro" id="IPR018247">
    <property type="entry name" value="EF_Hand_1_Ca_BS"/>
</dbReference>
<dbReference type="InterPro" id="IPR019191">
    <property type="entry name" value="Essential_protein_Yae1_N"/>
</dbReference>
<evidence type="ECO:0000259" key="6">
    <source>
        <dbReference type="Pfam" id="PF09811"/>
    </source>
</evidence>
<name>A0A2J7ZHA4_9CHLO</name>
<dbReference type="OrthoDB" id="20086at2759"/>
<dbReference type="Proteomes" id="UP000236333">
    <property type="component" value="Unassembled WGS sequence"/>
</dbReference>
<sequence length="166" mass="17762">MCTTADRMPESSGDDDVWAGSSDDDGDGQLDRREMDREAAARHQKFYNAGYRDAIEEGKERTMQAGFNEGFREGAAAGFEWGLLRGAARTLAALDGQAAGTRGLHQQIQALSAASELPPRDAMLGIFRHLLLTQQQQQQQLPPDGDAGVRASGSDGGAGLSRGRGR</sequence>
<keyword evidence="8" id="KW-1185">Reference proteome</keyword>
<gene>
    <name evidence="7" type="ORF">TSOC_014560</name>
</gene>
<keyword evidence="4" id="KW-0539">Nucleus</keyword>
<comment type="subcellular location">
    <subcellularLocation>
        <location evidence="2">Cytoplasm</location>
    </subcellularLocation>
    <subcellularLocation>
        <location evidence="1">Nucleus</location>
    </subcellularLocation>
</comment>
<feature type="region of interest" description="Disordered" evidence="5">
    <location>
        <begin position="134"/>
        <end position="166"/>
    </location>
</feature>
<feature type="compositionally biased region" description="Basic and acidic residues" evidence="5">
    <location>
        <begin position="29"/>
        <end position="39"/>
    </location>
</feature>
<comment type="caution">
    <text evidence="7">The sequence shown here is derived from an EMBL/GenBank/DDBJ whole genome shotgun (WGS) entry which is preliminary data.</text>
</comment>
<proteinExistence type="predicted"/>